<dbReference type="PROSITE" id="PS50160">
    <property type="entry name" value="DNA_LIGASE_A3"/>
    <property type="match status" value="1"/>
</dbReference>
<dbReference type="GO" id="GO:0005524">
    <property type="term" value="F:ATP binding"/>
    <property type="evidence" value="ECO:0007669"/>
    <property type="project" value="InterPro"/>
</dbReference>
<evidence type="ECO:0000313" key="7">
    <source>
        <dbReference type="EMBL" id="SUA46001.1"/>
    </source>
</evidence>
<dbReference type="GO" id="GO:0003910">
    <property type="term" value="F:DNA ligase (ATP) activity"/>
    <property type="evidence" value="ECO:0007669"/>
    <property type="project" value="UniProtKB-EC"/>
</dbReference>
<dbReference type="EMBL" id="UGRU01000001">
    <property type="protein sequence ID" value="SUA46001.1"/>
    <property type="molecule type" value="Genomic_DNA"/>
</dbReference>
<dbReference type="InterPro" id="IPR012340">
    <property type="entry name" value="NA-bd_OB-fold"/>
</dbReference>
<comment type="catalytic activity">
    <reaction evidence="4">
        <text>ATP + (deoxyribonucleotide)n-3'-hydroxyl + 5'-phospho-(deoxyribonucleotide)m = (deoxyribonucleotide)n+m + AMP + diphosphate.</text>
        <dbReference type="EC" id="6.5.1.1"/>
    </reaction>
</comment>
<dbReference type="GO" id="GO:0006281">
    <property type="term" value="P:DNA repair"/>
    <property type="evidence" value="ECO:0007669"/>
    <property type="project" value="InterPro"/>
</dbReference>
<dbReference type="Pfam" id="PF01068">
    <property type="entry name" value="DNA_ligase_A_M"/>
    <property type="match status" value="1"/>
</dbReference>
<keyword evidence="3 7" id="KW-0436">Ligase</keyword>
<evidence type="ECO:0000256" key="1">
    <source>
        <dbReference type="ARBA" id="ARBA00007572"/>
    </source>
</evidence>
<evidence type="ECO:0000256" key="4">
    <source>
        <dbReference type="ARBA" id="ARBA00034003"/>
    </source>
</evidence>
<evidence type="ECO:0000256" key="3">
    <source>
        <dbReference type="ARBA" id="ARBA00022598"/>
    </source>
</evidence>
<accession>A0A378X016</accession>
<evidence type="ECO:0000259" key="6">
    <source>
        <dbReference type="PROSITE" id="PS50160"/>
    </source>
</evidence>
<dbReference type="InterPro" id="IPR014146">
    <property type="entry name" value="LigD_ligase_dom"/>
</dbReference>
<dbReference type="SUPFAM" id="SSF56091">
    <property type="entry name" value="DNA ligase/mRNA capping enzyme, catalytic domain"/>
    <property type="match status" value="1"/>
</dbReference>
<dbReference type="PANTHER" id="PTHR45674">
    <property type="entry name" value="DNA LIGASE 1/3 FAMILY MEMBER"/>
    <property type="match status" value="1"/>
</dbReference>
<feature type="region of interest" description="Disordered" evidence="5">
    <location>
        <begin position="289"/>
        <end position="322"/>
    </location>
</feature>
<dbReference type="InterPro" id="IPR012310">
    <property type="entry name" value="DNA_ligase_ATP-dep_cent"/>
</dbReference>
<dbReference type="Proteomes" id="UP000255082">
    <property type="component" value="Unassembled WGS sequence"/>
</dbReference>
<dbReference type="CDD" id="cd07971">
    <property type="entry name" value="OBF_DNA_ligase_LigD"/>
    <property type="match status" value="1"/>
</dbReference>
<evidence type="ECO:0000256" key="5">
    <source>
        <dbReference type="SAM" id="MobiDB-lite"/>
    </source>
</evidence>
<dbReference type="AlphaFoldDB" id="A0A378X016"/>
<name>A0A378X016_9NOCA</name>
<comment type="similarity">
    <text evidence="1">Belongs to the ATP-dependent DNA ligase family.</text>
</comment>
<dbReference type="PANTHER" id="PTHR45674:SF4">
    <property type="entry name" value="DNA LIGASE 1"/>
    <property type="match status" value="1"/>
</dbReference>
<reference evidence="7 8" key="1">
    <citation type="submission" date="2018-06" db="EMBL/GenBank/DDBJ databases">
        <authorList>
            <consortium name="Pathogen Informatics"/>
            <person name="Doyle S."/>
        </authorList>
    </citation>
    <scope>NUCLEOTIDE SEQUENCE [LARGE SCALE GENOMIC DNA]</scope>
    <source>
        <strain evidence="7 8">NCTC13184</strain>
    </source>
</reference>
<dbReference type="InterPro" id="IPR012309">
    <property type="entry name" value="DNA_ligase_ATP-dep_C"/>
</dbReference>
<dbReference type="Gene3D" id="3.30.1490.70">
    <property type="match status" value="1"/>
</dbReference>
<evidence type="ECO:0000313" key="8">
    <source>
        <dbReference type="Proteomes" id="UP000255082"/>
    </source>
</evidence>
<dbReference type="GO" id="GO:0006310">
    <property type="term" value="P:DNA recombination"/>
    <property type="evidence" value="ECO:0007669"/>
    <property type="project" value="InterPro"/>
</dbReference>
<gene>
    <name evidence="7" type="ORF">NCTC13184_04525</name>
</gene>
<feature type="compositionally biased region" description="Basic and acidic residues" evidence="5">
    <location>
        <begin position="301"/>
        <end position="314"/>
    </location>
</feature>
<dbReference type="Pfam" id="PF04679">
    <property type="entry name" value="DNA_ligase_A_C"/>
    <property type="match status" value="1"/>
</dbReference>
<sequence>MSGLPRYAAMLATAGALPADSAAWAYEVKFDGIRAIGYVERELRLISRNGNDVTAAWPELADLAPAAPPIVVDGEIVAFAADGRTSFAALQPRMHQRNPAMIRALTRSVPATYLIFDLLHIGDRPLIDLPYEQRRGLLEQLGLRGPNWRIPPRLTGTGADVLAESARLGLEGIVCKRLDSPYLPGRRSPLWTKVKNVNDQEVVIVGWRPGAGRREGRIGSLLMGVHDETGELVYIGNVGTGFTQAMLDDLQARLRPLRRQTPTVAAPVKDAIWVEPELVGEVSFTERTGDGRLRHPSWRGLRPDKTPDEVEVPGRADSALDS</sequence>
<dbReference type="CDD" id="cd07906">
    <property type="entry name" value="Adenylation_DNA_ligase_LigD_LigC"/>
    <property type="match status" value="1"/>
</dbReference>
<dbReference type="Gene3D" id="2.40.50.140">
    <property type="entry name" value="Nucleic acid-binding proteins"/>
    <property type="match status" value="1"/>
</dbReference>
<feature type="domain" description="ATP-dependent DNA ligase family profile" evidence="6">
    <location>
        <begin position="104"/>
        <end position="227"/>
    </location>
</feature>
<evidence type="ECO:0000256" key="2">
    <source>
        <dbReference type="ARBA" id="ARBA00012727"/>
    </source>
</evidence>
<dbReference type="Gene3D" id="3.30.470.30">
    <property type="entry name" value="DNA ligase/mRNA capping enzyme"/>
    <property type="match status" value="1"/>
</dbReference>
<dbReference type="EC" id="6.5.1.1" evidence="2"/>
<dbReference type="NCBIfam" id="TIGR02779">
    <property type="entry name" value="NHEJ_ligase_lig"/>
    <property type="match status" value="1"/>
</dbReference>
<protein>
    <recommendedName>
        <fullName evidence="2">DNA ligase (ATP)</fullName>
        <ecNumber evidence="2">6.5.1.1</ecNumber>
    </recommendedName>
</protein>
<proteinExistence type="inferred from homology"/>
<dbReference type="SUPFAM" id="SSF50249">
    <property type="entry name" value="Nucleic acid-binding proteins"/>
    <property type="match status" value="1"/>
</dbReference>
<organism evidence="7 8">
    <name type="scientific">Nocardia africana</name>
    <dbReference type="NCBI Taxonomy" id="134964"/>
    <lineage>
        <taxon>Bacteria</taxon>
        <taxon>Bacillati</taxon>
        <taxon>Actinomycetota</taxon>
        <taxon>Actinomycetes</taxon>
        <taxon>Mycobacteriales</taxon>
        <taxon>Nocardiaceae</taxon>
        <taxon>Nocardia</taxon>
    </lineage>
</organism>
<dbReference type="InterPro" id="IPR050191">
    <property type="entry name" value="ATP-dep_DNA_ligase"/>
</dbReference>
<dbReference type="RefSeq" id="WP_062963874.1">
    <property type="nucleotide sequence ID" value="NZ_JAJFOE010000001.1"/>
</dbReference>